<dbReference type="PANTHER" id="PTHR30537">
    <property type="entry name" value="HTH-TYPE TRANSCRIPTIONAL REGULATOR"/>
    <property type="match status" value="1"/>
</dbReference>
<reference evidence="6 7" key="1">
    <citation type="submission" date="2012-02" db="EMBL/GenBank/DDBJ databases">
        <title>Improved High-Quality Draft sequence of Microvirga sp. WSM3557.</title>
        <authorList>
            <consortium name="US DOE Joint Genome Institute"/>
            <person name="Lucas S."/>
            <person name="Han J."/>
            <person name="Lapidus A."/>
            <person name="Cheng J.-F."/>
            <person name="Goodwin L."/>
            <person name="Pitluck S."/>
            <person name="Peters L."/>
            <person name="Zhang X."/>
            <person name="Detter J.C."/>
            <person name="Han C."/>
            <person name="Tapia R."/>
            <person name="Land M."/>
            <person name="Hauser L."/>
            <person name="Kyrpides N."/>
            <person name="Ivanova N."/>
            <person name="Pagani I."/>
            <person name="Brau L."/>
            <person name="Yates R."/>
            <person name="O'Hara G."/>
            <person name="Rui T."/>
            <person name="Howieson J."/>
            <person name="Reeve W."/>
            <person name="Woyke T."/>
        </authorList>
    </citation>
    <scope>NUCLEOTIDE SEQUENCE [LARGE SCALE GENOMIC DNA]</scope>
    <source>
        <strain evidence="6 7">WSM3557</strain>
    </source>
</reference>
<keyword evidence="7" id="KW-1185">Reference proteome</keyword>
<evidence type="ECO:0000256" key="4">
    <source>
        <dbReference type="ARBA" id="ARBA00023163"/>
    </source>
</evidence>
<dbReference type="InterPro" id="IPR036388">
    <property type="entry name" value="WH-like_DNA-bd_sf"/>
</dbReference>
<dbReference type="Gene3D" id="3.40.190.10">
    <property type="entry name" value="Periplasmic binding protein-like II"/>
    <property type="match status" value="2"/>
</dbReference>
<evidence type="ECO:0000256" key="2">
    <source>
        <dbReference type="ARBA" id="ARBA00023015"/>
    </source>
</evidence>
<comment type="similarity">
    <text evidence="1">Belongs to the LysR transcriptional regulatory family.</text>
</comment>
<dbReference type="GO" id="GO:0043565">
    <property type="term" value="F:sequence-specific DNA binding"/>
    <property type="evidence" value="ECO:0007669"/>
    <property type="project" value="TreeGrafter"/>
</dbReference>
<keyword evidence="4" id="KW-0804">Transcription</keyword>
<dbReference type="InterPro" id="IPR005119">
    <property type="entry name" value="LysR_subst-bd"/>
</dbReference>
<dbReference type="GO" id="GO:0003700">
    <property type="term" value="F:DNA-binding transcription factor activity"/>
    <property type="evidence" value="ECO:0007669"/>
    <property type="project" value="InterPro"/>
</dbReference>
<dbReference type="PATRIC" id="fig|864069.3.peg.137"/>
<keyword evidence="2" id="KW-0805">Transcription regulation</keyword>
<dbReference type="Pfam" id="PF00126">
    <property type="entry name" value="HTH_1"/>
    <property type="match status" value="1"/>
</dbReference>
<name>I4Z4K3_9HYPH</name>
<accession>I4Z4K3</accession>
<keyword evidence="3" id="KW-0238">DNA-binding</keyword>
<dbReference type="Pfam" id="PF03466">
    <property type="entry name" value="LysR_substrate"/>
    <property type="match status" value="1"/>
</dbReference>
<evidence type="ECO:0000256" key="1">
    <source>
        <dbReference type="ARBA" id="ARBA00009437"/>
    </source>
</evidence>
<dbReference type="SUPFAM" id="SSF53850">
    <property type="entry name" value="Periplasmic binding protein-like II"/>
    <property type="match status" value="1"/>
</dbReference>
<evidence type="ECO:0000313" key="6">
    <source>
        <dbReference type="EMBL" id="EIM31145.1"/>
    </source>
</evidence>
<sequence length="308" mass="33067" precursor="true">MVRRRLPSLRALQAFEAFVRAGSMVRAAEELCVTHGAVSRQIKALEQQLGAKLLTGPRHNLTFTPTGRELAASLSAAFDQISAALPGTDASEDLIISSPGTFAMKWLIPRLANFVASNPEIQVRIVEDDGPVEFGDSGVQAAIRLHKGAAPSGLKATAFLDHAFGPVLSPALFETAGGTPMQVLRLPRLHSETFPGGWDQWAADVGLALPPSAERSFEHNSYLLEAVAGGLGVAVTAWAFAQADIESGRLIAPWGFRALASRFTFLRPSLAKHPIADRFAIWLLAEGRRSKQPPPSLFETGTFSRLVV</sequence>
<dbReference type="InterPro" id="IPR058163">
    <property type="entry name" value="LysR-type_TF_proteobact-type"/>
</dbReference>
<dbReference type="STRING" id="864069.MicloDRAFT_00001340"/>
<dbReference type="GO" id="GO:0006351">
    <property type="term" value="P:DNA-templated transcription"/>
    <property type="evidence" value="ECO:0007669"/>
    <property type="project" value="TreeGrafter"/>
</dbReference>
<dbReference type="eggNOG" id="COG0583">
    <property type="taxonomic scope" value="Bacteria"/>
</dbReference>
<dbReference type="AlphaFoldDB" id="I4Z4K3"/>
<gene>
    <name evidence="6" type="ORF">MicloDRAFT_00001340</name>
</gene>
<dbReference type="PANTHER" id="PTHR30537:SF74">
    <property type="entry name" value="HTH-TYPE TRANSCRIPTIONAL REGULATOR TRPI"/>
    <property type="match status" value="1"/>
</dbReference>
<dbReference type="OrthoDB" id="9793571at2"/>
<evidence type="ECO:0000259" key="5">
    <source>
        <dbReference type="PROSITE" id="PS50931"/>
    </source>
</evidence>
<dbReference type="EMBL" id="JH660633">
    <property type="protein sequence ID" value="EIM31145.1"/>
    <property type="molecule type" value="Genomic_DNA"/>
</dbReference>
<dbReference type="PROSITE" id="PS50931">
    <property type="entry name" value="HTH_LYSR"/>
    <property type="match status" value="1"/>
</dbReference>
<organism evidence="6 7">
    <name type="scientific">Microvirga lotononidis</name>
    <dbReference type="NCBI Taxonomy" id="864069"/>
    <lineage>
        <taxon>Bacteria</taxon>
        <taxon>Pseudomonadati</taxon>
        <taxon>Pseudomonadota</taxon>
        <taxon>Alphaproteobacteria</taxon>
        <taxon>Hyphomicrobiales</taxon>
        <taxon>Methylobacteriaceae</taxon>
        <taxon>Microvirga</taxon>
    </lineage>
</organism>
<dbReference type="InterPro" id="IPR036390">
    <property type="entry name" value="WH_DNA-bd_sf"/>
</dbReference>
<dbReference type="InterPro" id="IPR000847">
    <property type="entry name" value="LysR_HTH_N"/>
</dbReference>
<proteinExistence type="inferred from homology"/>
<dbReference type="Proteomes" id="UP000003947">
    <property type="component" value="Unassembled WGS sequence"/>
</dbReference>
<feature type="domain" description="HTH lysR-type" evidence="5">
    <location>
        <begin position="7"/>
        <end position="64"/>
    </location>
</feature>
<dbReference type="RefSeq" id="WP_009488613.1">
    <property type="nucleotide sequence ID" value="NZ_JH660633.1"/>
</dbReference>
<evidence type="ECO:0000313" key="7">
    <source>
        <dbReference type="Proteomes" id="UP000003947"/>
    </source>
</evidence>
<dbReference type="Gene3D" id="1.10.10.10">
    <property type="entry name" value="Winged helix-like DNA-binding domain superfamily/Winged helix DNA-binding domain"/>
    <property type="match status" value="1"/>
</dbReference>
<evidence type="ECO:0000256" key="3">
    <source>
        <dbReference type="ARBA" id="ARBA00023125"/>
    </source>
</evidence>
<protein>
    <submittedName>
        <fullName evidence="6">Transcriptional regulator</fullName>
    </submittedName>
</protein>
<dbReference type="SUPFAM" id="SSF46785">
    <property type="entry name" value="Winged helix' DNA-binding domain"/>
    <property type="match status" value="1"/>
</dbReference>
<dbReference type="HOGENOM" id="CLU_039613_37_1_5"/>